<dbReference type="NCBIfam" id="TIGR03558">
    <property type="entry name" value="oxido_grp_1"/>
    <property type="match status" value="1"/>
</dbReference>
<dbReference type="PANTHER" id="PTHR30137">
    <property type="entry name" value="LUCIFERASE-LIKE MONOOXYGENASE"/>
    <property type="match status" value="1"/>
</dbReference>
<evidence type="ECO:0000259" key="3">
    <source>
        <dbReference type="Pfam" id="PF00296"/>
    </source>
</evidence>
<dbReference type="InterPro" id="IPR036661">
    <property type="entry name" value="Luciferase-like_sf"/>
</dbReference>
<dbReference type="AlphaFoldDB" id="F4L655"/>
<keyword evidence="5" id="KW-1185">Reference proteome</keyword>
<dbReference type="CDD" id="cd00347">
    <property type="entry name" value="Flavin_utilizing_monoxygenases"/>
    <property type="match status" value="2"/>
</dbReference>
<dbReference type="GO" id="GO:0005829">
    <property type="term" value="C:cytosol"/>
    <property type="evidence" value="ECO:0007669"/>
    <property type="project" value="TreeGrafter"/>
</dbReference>
<evidence type="ECO:0000256" key="2">
    <source>
        <dbReference type="ARBA" id="ARBA00074555"/>
    </source>
</evidence>
<evidence type="ECO:0000256" key="1">
    <source>
        <dbReference type="ARBA" id="ARBA00007789"/>
    </source>
</evidence>
<name>F4L655_HALH1</name>
<dbReference type="Pfam" id="PF00296">
    <property type="entry name" value="Bac_luciferase"/>
    <property type="match status" value="1"/>
</dbReference>
<dbReference type="eggNOG" id="COG2141">
    <property type="taxonomic scope" value="Bacteria"/>
</dbReference>
<gene>
    <name evidence="4" type="ordered locus">Halhy_6253</name>
</gene>
<dbReference type="FunFam" id="3.20.20.30:FF:000002">
    <property type="entry name" value="LLM class flavin-dependent oxidoreductase"/>
    <property type="match status" value="1"/>
</dbReference>
<comment type="similarity">
    <text evidence="1">To bacterial alkanal monooxygenase alpha and beta chains.</text>
</comment>
<dbReference type="STRING" id="760192.Halhy_6253"/>
<reference evidence="4 5" key="1">
    <citation type="journal article" date="2011" name="Stand. Genomic Sci.">
        <title>Complete genome sequence of Haliscomenobacter hydrossis type strain (O).</title>
        <authorList>
            <consortium name="US DOE Joint Genome Institute (JGI-PGF)"/>
            <person name="Daligault H."/>
            <person name="Lapidus A."/>
            <person name="Zeytun A."/>
            <person name="Nolan M."/>
            <person name="Lucas S."/>
            <person name="Del Rio T.G."/>
            <person name="Tice H."/>
            <person name="Cheng J.F."/>
            <person name="Tapia R."/>
            <person name="Han C."/>
            <person name="Goodwin L."/>
            <person name="Pitluck S."/>
            <person name="Liolios K."/>
            <person name="Pagani I."/>
            <person name="Ivanova N."/>
            <person name="Huntemann M."/>
            <person name="Mavromatis K."/>
            <person name="Mikhailova N."/>
            <person name="Pati A."/>
            <person name="Chen A."/>
            <person name="Palaniappan K."/>
            <person name="Land M."/>
            <person name="Hauser L."/>
            <person name="Brambilla E.M."/>
            <person name="Rohde M."/>
            <person name="Verbarg S."/>
            <person name="Goker M."/>
            <person name="Bristow J."/>
            <person name="Eisen J.A."/>
            <person name="Markowitz V."/>
            <person name="Hugenholtz P."/>
            <person name="Kyrpides N.C."/>
            <person name="Klenk H.P."/>
            <person name="Woyke T."/>
        </authorList>
    </citation>
    <scope>NUCLEOTIDE SEQUENCE [LARGE SCALE GENOMIC DNA]</scope>
    <source>
        <strain evidence="5">ATCC 27775 / DSM 1100 / LMG 10767 / O</strain>
    </source>
</reference>
<dbReference type="GO" id="GO:0016705">
    <property type="term" value="F:oxidoreductase activity, acting on paired donors, with incorporation or reduction of molecular oxygen"/>
    <property type="evidence" value="ECO:0007669"/>
    <property type="project" value="InterPro"/>
</dbReference>
<dbReference type="Gene3D" id="3.20.20.30">
    <property type="entry name" value="Luciferase-like domain"/>
    <property type="match status" value="1"/>
</dbReference>
<feature type="domain" description="Luciferase-like" evidence="3">
    <location>
        <begin position="9"/>
        <end position="242"/>
    </location>
</feature>
<reference key="2">
    <citation type="submission" date="2011-04" db="EMBL/GenBank/DDBJ databases">
        <title>Complete sequence of chromosome of Haliscomenobacter hydrossis DSM 1100.</title>
        <authorList>
            <consortium name="US DOE Joint Genome Institute (JGI-PGF)"/>
            <person name="Lucas S."/>
            <person name="Han J."/>
            <person name="Lapidus A."/>
            <person name="Bruce D."/>
            <person name="Goodwin L."/>
            <person name="Pitluck S."/>
            <person name="Peters L."/>
            <person name="Kyrpides N."/>
            <person name="Mavromatis K."/>
            <person name="Ivanova N."/>
            <person name="Ovchinnikova G."/>
            <person name="Pagani I."/>
            <person name="Daligault H."/>
            <person name="Detter J.C."/>
            <person name="Han C."/>
            <person name="Land M."/>
            <person name="Hauser L."/>
            <person name="Markowitz V."/>
            <person name="Cheng J.-F."/>
            <person name="Hugenholtz P."/>
            <person name="Woyke T."/>
            <person name="Wu D."/>
            <person name="Verbarg S."/>
            <person name="Frueling A."/>
            <person name="Brambilla E."/>
            <person name="Klenk H.-P."/>
            <person name="Eisen J.A."/>
        </authorList>
    </citation>
    <scope>NUCLEOTIDE SEQUENCE</scope>
    <source>
        <strain>DSM 1100</strain>
    </source>
</reference>
<dbReference type="EMBL" id="CP002691">
    <property type="protein sequence ID" value="AEE54073.1"/>
    <property type="molecule type" value="Genomic_DNA"/>
</dbReference>
<dbReference type="OrthoDB" id="9780518at2"/>
<dbReference type="InterPro" id="IPR011251">
    <property type="entry name" value="Luciferase-like_dom"/>
</dbReference>
<dbReference type="KEGG" id="hhy:Halhy_6253"/>
<organism evidence="4 5">
    <name type="scientific">Haliscomenobacter hydrossis (strain ATCC 27775 / DSM 1100 / LMG 10767 / O)</name>
    <dbReference type="NCBI Taxonomy" id="760192"/>
    <lineage>
        <taxon>Bacteria</taxon>
        <taxon>Pseudomonadati</taxon>
        <taxon>Bacteroidota</taxon>
        <taxon>Saprospiria</taxon>
        <taxon>Saprospirales</taxon>
        <taxon>Haliscomenobacteraceae</taxon>
        <taxon>Haliscomenobacter</taxon>
    </lineage>
</organism>
<protein>
    <recommendedName>
        <fullName evidence="2">Luciferase-like monooxygenase</fullName>
    </recommendedName>
</protein>
<sequence length="337" mass="36974">MKYVPVSVLELAVVSEGDNAATAIRNTVEVARHTESLGYKRIWLAEHHNMEHIASSATAVLIGHIAGATAGKIRVGSGGIMLPNHSPLAVAEQFGTLASIYPGKIDLGLGRAPGTDQQTALALRRNNGYVEYDFQAEILQLQKYFSTNNKFSKVRAFPGEGVEVPLWILGSSTDSAYLAAALGLPYAFAAHFAPKMFKTAIEIYRKNFRPSAQLDMPYVMACVNVLAADTDEEAEFLSTSLYRMFLGIITNERKPLQAPAPLPTIFHNPEVQQALQSMMYYTFTGSGQALQRKLSAFVAETGIDELMMTSHIYDKAAKLKSFFIVSEVMNNQIFNPI</sequence>
<evidence type="ECO:0000313" key="4">
    <source>
        <dbReference type="EMBL" id="AEE54073.1"/>
    </source>
</evidence>
<dbReference type="Proteomes" id="UP000008461">
    <property type="component" value="Chromosome"/>
</dbReference>
<dbReference type="HOGENOM" id="CLU_027853_9_1_10"/>
<evidence type="ECO:0000313" key="5">
    <source>
        <dbReference type="Proteomes" id="UP000008461"/>
    </source>
</evidence>
<proteinExistence type="predicted"/>
<dbReference type="PANTHER" id="PTHR30137:SF6">
    <property type="entry name" value="LUCIFERASE-LIKE MONOOXYGENASE"/>
    <property type="match status" value="1"/>
</dbReference>
<dbReference type="InterPro" id="IPR050766">
    <property type="entry name" value="Bact_Lucif_Oxidored"/>
</dbReference>
<accession>F4L655</accession>
<dbReference type="InterPro" id="IPR019949">
    <property type="entry name" value="CmoO-like"/>
</dbReference>
<dbReference type="SUPFAM" id="SSF51679">
    <property type="entry name" value="Bacterial luciferase-like"/>
    <property type="match status" value="1"/>
</dbReference>
<dbReference type="RefSeq" id="WP_013768594.1">
    <property type="nucleotide sequence ID" value="NC_015510.1"/>
</dbReference>